<keyword evidence="6" id="KW-0408">Iron</keyword>
<dbReference type="GO" id="GO:0031838">
    <property type="term" value="C:haptoglobin-hemoglobin complex"/>
    <property type="evidence" value="ECO:0007669"/>
    <property type="project" value="TreeGrafter"/>
</dbReference>
<dbReference type="OrthoDB" id="8751793at2759"/>
<keyword evidence="5" id="KW-0479">Metal-binding</keyword>
<dbReference type="PANTHER" id="PTHR11442:SF97">
    <property type="entry name" value="HEMOGLOBIN SUBUNIT ALPHA-D"/>
    <property type="match status" value="1"/>
</dbReference>
<keyword evidence="2 7" id="KW-0813">Transport</keyword>
<dbReference type="GO" id="GO:0031720">
    <property type="term" value="F:haptoglobin binding"/>
    <property type="evidence" value="ECO:0007669"/>
    <property type="project" value="TreeGrafter"/>
</dbReference>
<evidence type="ECO:0000256" key="5">
    <source>
        <dbReference type="ARBA" id="ARBA00022723"/>
    </source>
</evidence>
<dbReference type="Proteomes" id="UP000694621">
    <property type="component" value="Unplaced"/>
</dbReference>
<evidence type="ECO:0000256" key="2">
    <source>
        <dbReference type="ARBA" id="ARBA00022448"/>
    </source>
</evidence>
<comment type="similarity">
    <text evidence="1 7">Belongs to the globin family.</text>
</comment>
<dbReference type="InterPro" id="IPR012292">
    <property type="entry name" value="Globin/Proto"/>
</dbReference>
<keyword evidence="3 7" id="KW-0349">Heme</keyword>
<dbReference type="EMBL" id="JAICCE010000015">
    <property type="protein sequence ID" value="KAG9267663.1"/>
    <property type="molecule type" value="Genomic_DNA"/>
</dbReference>
<accession>A0A8B9KF95</accession>
<dbReference type="PANTHER" id="PTHR11442">
    <property type="entry name" value="HEMOGLOBIN FAMILY MEMBER"/>
    <property type="match status" value="1"/>
</dbReference>
<dbReference type="GO" id="GO:0042744">
    <property type="term" value="P:hydrogen peroxide catabolic process"/>
    <property type="evidence" value="ECO:0007669"/>
    <property type="project" value="TreeGrafter"/>
</dbReference>
<evidence type="ECO:0000256" key="1">
    <source>
        <dbReference type="ARBA" id="ARBA00008705"/>
    </source>
</evidence>
<dbReference type="InterPro" id="IPR002338">
    <property type="entry name" value="Hemoglobin_a-typ"/>
</dbReference>
<evidence type="ECO:0000256" key="6">
    <source>
        <dbReference type="ARBA" id="ARBA00023004"/>
    </source>
</evidence>
<evidence type="ECO:0000313" key="9">
    <source>
        <dbReference type="EMBL" id="KAG9267663.1"/>
    </source>
</evidence>
<dbReference type="InterPro" id="IPR009050">
    <property type="entry name" value="Globin-like_sf"/>
</dbReference>
<feature type="domain" description="Globin" evidence="8">
    <location>
        <begin position="1"/>
        <end position="143"/>
    </location>
</feature>
<dbReference type="PRINTS" id="PR00612">
    <property type="entry name" value="ALPHAHAEM"/>
</dbReference>
<evidence type="ECO:0000313" key="12">
    <source>
        <dbReference type="Proteomes" id="UP000752171"/>
    </source>
</evidence>
<dbReference type="SUPFAM" id="SSF46458">
    <property type="entry name" value="Globin-like"/>
    <property type="match status" value="1"/>
</dbReference>
<gene>
    <name evidence="9" type="primary">HBAD</name>
    <name evidence="9" type="ORF">AMEX_G18527</name>
</gene>
<protein>
    <submittedName>
        <fullName evidence="9">Hemoglobin subunit alpha-D-like isoform X1</fullName>
    </submittedName>
</protein>
<dbReference type="GO" id="GO:0046872">
    <property type="term" value="F:metal ion binding"/>
    <property type="evidence" value="ECO:0007669"/>
    <property type="project" value="UniProtKB-KW"/>
</dbReference>
<dbReference type="GO" id="GO:0004601">
    <property type="term" value="F:peroxidase activity"/>
    <property type="evidence" value="ECO:0007669"/>
    <property type="project" value="TreeGrafter"/>
</dbReference>
<organism evidence="10 11">
    <name type="scientific">Astyanax mexicanus</name>
    <name type="common">Blind cave fish</name>
    <name type="synonym">Astyanax fasciatus mexicanus</name>
    <dbReference type="NCBI Taxonomy" id="7994"/>
    <lineage>
        <taxon>Eukaryota</taxon>
        <taxon>Metazoa</taxon>
        <taxon>Chordata</taxon>
        <taxon>Craniata</taxon>
        <taxon>Vertebrata</taxon>
        <taxon>Euteleostomi</taxon>
        <taxon>Actinopterygii</taxon>
        <taxon>Neopterygii</taxon>
        <taxon>Teleostei</taxon>
        <taxon>Ostariophysi</taxon>
        <taxon>Characiformes</taxon>
        <taxon>Characoidei</taxon>
        <taxon>Acestrorhamphidae</taxon>
        <taxon>Acestrorhamphinae</taxon>
        <taxon>Astyanax</taxon>
    </lineage>
</organism>
<dbReference type="PROSITE" id="PS01033">
    <property type="entry name" value="GLOBIN"/>
    <property type="match status" value="1"/>
</dbReference>
<dbReference type="GO" id="GO:0043177">
    <property type="term" value="F:organic acid binding"/>
    <property type="evidence" value="ECO:0007669"/>
    <property type="project" value="TreeGrafter"/>
</dbReference>
<dbReference type="Ensembl" id="ENSAMXT00005039177.1">
    <property type="protein sequence ID" value="ENSAMXP00005035920.1"/>
    <property type="gene ID" value="ENSAMXG00005017215.1"/>
</dbReference>
<dbReference type="InterPro" id="IPR050056">
    <property type="entry name" value="Hemoglobin_oxygen_transport"/>
</dbReference>
<dbReference type="GO" id="GO:0005833">
    <property type="term" value="C:hemoglobin complex"/>
    <property type="evidence" value="ECO:0007669"/>
    <property type="project" value="InterPro"/>
</dbReference>
<dbReference type="Proteomes" id="UP000752171">
    <property type="component" value="Unassembled WGS sequence"/>
</dbReference>
<dbReference type="GO" id="GO:0019825">
    <property type="term" value="F:oxygen binding"/>
    <property type="evidence" value="ECO:0007669"/>
    <property type="project" value="InterPro"/>
</dbReference>
<evidence type="ECO:0000259" key="8">
    <source>
        <dbReference type="PROSITE" id="PS01033"/>
    </source>
</evidence>
<evidence type="ECO:0000313" key="11">
    <source>
        <dbReference type="Proteomes" id="UP000694621"/>
    </source>
</evidence>
<name>A0A8B9KF95_ASTMX</name>
<evidence type="ECO:0000256" key="7">
    <source>
        <dbReference type="RuleBase" id="RU000356"/>
    </source>
</evidence>
<evidence type="ECO:0000313" key="10">
    <source>
        <dbReference type="Ensembl" id="ENSAMXP00005035920.1"/>
    </source>
</evidence>
<dbReference type="FunFam" id="1.10.490.10:FF:000002">
    <property type="entry name" value="Hemoglobin subunit alpha"/>
    <property type="match status" value="1"/>
</dbReference>
<reference evidence="9 12" key="1">
    <citation type="submission" date="2021-07" db="EMBL/GenBank/DDBJ databases">
        <authorList>
            <person name="Imarazene B."/>
            <person name="Zahm M."/>
            <person name="Klopp C."/>
            <person name="Cabau C."/>
            <person name="Beille S."/>
            <person name="Jouanno E."/>
            <person name="Castinel A."/>
            <person name="Lluch J."/>
            <person name="Gil L."/>
            <person name="Kuchtly C."/>
            <person name="Lopez Roques C."/>
            <person name="Donnadieu C."/>
            <person name="Parrinello H."/>
            <person name="Journot L."/>
            <person name="Du K."/>
            <person name="Schartl M."/>
            <person name="Retaux S."/>
            <person name="Guiguen Y."/>
        </authorList>
    </citation>
    <scope>NUCLEOTIDE SEQUENCE [LARGE SCALE GENOMIC DNA]</scope>
    <source>
        <strain evidence="9">Pach_M1</strain>
        <tissue evidence="9">Testis</tissue>
    </source>
</reference>
<keyword evidence="4 7" id="KW-0561">Oxygen transport</keyword>
<evidence type="ECO:0000256" key="4">
    <source>
        <dbReference type="ARBA" id="ARBA00022621"/>
    </source>
</evidence>
<sequence length="143" mass="16332">MLSQRERELLVELWDRLTPVAEDIGSEALLRMFTTFPKTKTYFTHLDLSPHSEPLRSIGKKVVEAIAEGTRHIGTAQFTANLSYLSRFHAYQLRIHPTNFKLFNHCILVTLACYLGEDFSPNAHAATDKYLSAYSAILAEKFR</sequence>
<dbReference type="GO" id="GO:0020037">
    <property type="term" value="F:heme binding"/>
    <property type="evidence" value="ECO:0007669"/>
    <property type="project" value="InterPro"/>
</dbReference>
<dbReference type="OMA" id="ACHMGED"/>
<dbReference type="GO" id="GO:0005344">
    <property type="term" value="F:oxygen carrier activity"/>
    <property type="evidence" value="ECO:0007669"/>
    <property type="project" value="UniProtKB-KW"/>
</dbReference>
<evidence type="ECO:0000256" key="3">
    <source>
        <dbReference type="ARBA" id="ARBA00022617"/>
    </source>
</evidence>
<proteinExistence type="inferred from homology"/>
<dbReference type="Pfam" id="PF00042">
    <property type="entry name" value="Globin"/>
    <property type="match status" value="1"/>
</dbReference>
<dbReference type="GO" id="GO:0072562">
    <property type="term" value="C:blood microparticle"/>
    <property type="evidence" value="ECO:0007669"/>
    <property type="project" value="TreeGrafter"/>
</dbReference>
<reference evidence="10" key="2">
    <citation type="submission" date="2025-05" db="UniProtKB">
        <authorList>
            <consortium name="Ensembl"/>
        </authorList>
    </citation>
    <scope>IDENTIFICATION</scope>
</reference>
<dbReference type="InterPro" id="IPR000971">
    <property type="entry name" value="Globin"/>
</dbReference>
<dbReference type="Gene3D" id="1.10.490.10">
    <property type="entry name" value="Globins"/>
    <property type="match status" value="1"/>
</dbReference>
<dbReference type="AlphaFoldDB" id="A0A8B9KF95"/>